<sequence length="148" mass="14957">MEWVCVMVVIGTATGGAAVGVGEEDGDDGERETRGDGYGGDGSGFGGSDEVAGGAGWSVDQMAGRCAMVEGEVDGGCGWMVRWICGLGRRWLVVAATDLMVATWWLWEMKSSVLMGDDGAVARGSDGRGGGGTVMVGRGDDGGRVGGA</sequence>
<dbReference type="AlphaFoldDB" id="A0A5J4ZB73"/>
<protein>
    <submittedName>
        <fullName evidence="3">Uncharacterized protein</fullName>
    </submittedName>
</protein>
<feature type="signal peptide" evidence="2">
    <location>
        <begin position="1"/>
        <end position="18"/>
    </location>
</feature>
<feature type="chain" id="PRO_5023849492" evidence="2">
    <location>
        <begin position="19"/>
        <end position="148"/>
    </location>
</feature>
<name>A0A5J4ZB73_9ASTE</name>
<accession>A0A5J4ZB73</accession>
<gene>
    <name evidence="3" type="ORF">F0562_019024</name>
</gene>
<feature type="region of interest" description="Disordered" evidence="1">
    <location>
        <begin position="126"/>
        <end position="148"/>
    </location>
</feature>
<evidence type="ECO:0000313" key="4">
    <source>
        <dbReference type="Proteomes" id="UP000325577"/>
    </source>
</evidence>
<feature type="region of interest" description="Disordered" evidence="1">
    <location>
        <begin position="19"/>
        <end position="43"/>
    </location>
</feature>
<evidence type="ECO:0000256" key="2">
    <source>
        <dbReference type="SAM" id="SignalP"/>
    </source>
</evidence>
<organism evidence="3 4">
    <name type="scientific">Nyssa sinensis</name>
    <dbReference type="NCBI Taxonomy" id="561372"/>
    <lineage>
        <taxon>Eukaryota</taxon>
        <taxon>Viridiplantae</taxon>
        <taxon>Streptophyta</taxon>
        <taxon>Embryophyta</taxon>
        <taxon>Tracheophyta</taxon>
        <taxon>Spermatophyta</taxon>
        <taxon>Magnoliopsida</taxon>
        <taxon>eudicotyledons</taxon>
        <taxon>Gunneridae</taxon>
        <taxon>Pentapetalae</taxon>
        <taxon>asterids</taxon>
        <taxon>Cornales</taxon>
        <taxon>Nyssaceae</taxon>
        <taxon>Nyssa</taxon>
    </lineage>
</organism>
<feature type="compositionally biased region" description="Basic and acidic residues" evidence="1">
    <location>
        <begin position="138"/>
        <end position="148"/>
    </location>
</feature>
<proteinExistence type="predicted"/>
<keyword evidence="4" id="KW-1185">Reference proteome</keyword>
<evidence type="ECO:0000313" key="3">
    <source>
        <dbReference type="EMBL" id="KAA8515845.1"/>
    </source>
</evidence>
<dbReference type="Proteomes" id="UP000325577">
    <property type="component" value="Linkage Group LG9"/>
</dbReference>
<evidence type="ECO:0000256" key="1">
    <source>
        <dbReference type="SAM" id="MobiDB-lite"/>
    </source>
</evidence>
<keyword evidence="2" id="KW-0732">Signal</keyword>
<dbReference type="EMBL" id="CM018052">
    <property type="protein sequence ID" value="KAA8515845.1"/>
    <property type="molecule type" value="Genomic_DNA"/>
</dbReference>
<reference evidence="3 4" key="1">
    <citation type="submission" date="2019-09" db="EMBL/GenBank/DDBJ databases">
        <title>A chromosome-level genome assembly of the Chinese tupelo Nyssa sinensis.</title>
        <authorList>
            <person name="Yang X."/>
            <person name="Kang M."/>
            <person name="Yang Y."/>
            <person name="Xiong H."/>
            <person name="Wang M."/>
            <person name="Zhang Z."/>
            <person name="Wang Z."/>
            <person name="Wu H."/>
            <person name="Ma T."/>
            <person name="Liu J."/>
            <person name="Xi Z."/>
        </authorList>
    </citation>
    <scope>NUCLEOTIDE SEQUENCE [LARGE SCALE GENOMIC DNA]</scope>
    <source>
        <strain evidence="3">J267</strain>
        <tissue evidence="3">Leaf</tissue>
    </source>
</reference>